<keyword evidence="6" id="KW-1185">Reference proteome</keyword>
<dbReference type="CDD" id="cd06464">
    <property type="entry name" value="ACD_sHsps-like"/>
    <property type="match status" value="1"/>
</dbReference>
<accession>A0A8J2TUF6</accession>
<dbReference type="InterPro" id="IPR031107">
    <property type="entry name" value="Small_HSP"/>
</dbReference>
<evidence type="ECO:0000259" key="4">
    <source>
        <dbReference type="PROSITE" id="PS01031"/>
    </source>
</evidence>
<evidence type="ECO:0000256" key="2">
    <source>
        <dbReference type="RuleBase" id="RU003616"/>
    </source>
</evidence>
<dbReference type="SUPFAM" id="SSF49764">
    <property type="entry name" value="HSP20-like chaperones"/>
    <property type="match status" value="1"/>
</dbReference>
<dbReference type="PANTHER" id="PTHR11527">
    <property type="entry name" value="HEAT-SHOCK PROTEIN 20 FAMILY MEMBER"/>
    <property type="match status" value="1"/>
</dbReference>
<proteinExistence type="inferred from homology"/>
<comment type="caution">
    <text evidence="5">The sequence shown here is derived from an EMBL/GenBank/DDBJ whole genome shotgun (WGS) entry which is preliminary data.</text>
</comment>
<dbReference type="Proteomes" id="UP000598120">
    <property type="component" value="Unassembled WGS sequence"/>
</dbReference>
<dbReference type="InterPro" id="IPR002068">
    <property type="entry name" value="A-crystallin/Hsp20_dom"/>
</dbReference>
<organism evidence="5 6">
    <name type="scientific">Aquaticitalea lipolytica</name>
    <dbReference type="NCBI Taxonomy" id="1247562"/>
    <lineage>
        <taxon>Bacteria</taxon>
        <taxon>Pseudomonadati</taxon>
        <taxon>Bacteroidota</taxon>
        <taxon>Flavobacteriia</taxon>
        <taxon>Flavobacteriales</taxon>
        <taxon>Flavobacteriaceae</taxon>
        <taxon>Aquaticitalea</taxon>
    </lineage>
</organism>
<dbReference type="PROSITE" id="PS01031">
    <property type="entry name" value="SHSP"/>
    <property type="match status" value="1"/>
</dbReference>
<evidence type="ECO:0000313" key="5">
    <source>
        <dbReference type="EMBL" id="GFZ84870.1"/>
    </source>
</evidence>
<dbReference type="EMBL" id="BMIC01000002">
    <property type="protein sequence ID" value="GFZ84870.1"/>
    <property type="molecule type" value="Genomic_DNA"/>
</dbReference>
<dbReference type="Gene3D" id="2.60.40.790">
    <property type="match status" value="1"/>
</dbReference>
<dbReference type="InterPro" id="IPR008978">
    <property type="entry name" value="HSP20-like_chaperone"/>
</dbReference>
<sequence length="159" mass="17916">MSTLVTMPKNGSEVSTNRNNSSLPSFSSWFDNLFESGLGTGFLSNFNTGITLPAVNIKENKDEYFLEIAVPGMKKSDFNIDVDNNTLSISSEIKEEHEEKDESYTRREFGYSSFKRTFTLPDTVESDKIKAKYSEGILSVHLPKREEAKQKPAKRISVS</sequence>
<dbReference type="RefSeq" id="WP_188605724.1">
    <property type="nucleotide sequence ID" value="NZ_BMIC01000002.1"/>
</dbReference>
<feature type="domain" description="SHSP" evidence="4">
    <location>
        <begin position="45"/>
        <end position="159"/>
    </location>
</feature>
<feature type="region of interest" description="Disordered" evidence="3">
    <location>
        <begin position="1"/>
        <end position="20"/>
    </location>
</feature>
<gene>
    <name evidence="5" type="ORF">GCM10011531_14830</name>
</gene>
<reference evidence="5 6" key="1">
    <citation type="journal article" date="2014" name="Int. J. Syst. Evol. Microbiol.">
        <title>Complete genome sequence of Corynebacterium casei LMG S-19264T (=DSM 44701T), isolated from a smear-ripened cheese.</title>
        <authorList>
            <consortium name="US DOE Joint Genome Institute (JGI-PGF)"/>
            <person name="Walter F."/>
            <person name="Albersmeier A."/>
            <person name="Kalinowski J."/>
            <person name="Ruckert C."/>
        </authorList>
    </citation>
    <scope>NUCLEOTIDE SEQUENCE [LARGE SCALE GENOMIC DNA]</scope>
    <source>
        <strain evidence="5 6">CGMCC 1.15295</strain>
    </source>
</reference>
<dbReference type="AlphaFoldDB" id="A0A8J2TUF6"/>
<evidence type="ECO:0000256" key="1">
    <source>
        <dbReference type="PROSITE-ProRule" id="PRU00285"/>
    </source>
</evidence>
<dbReference type="Pfam" id="PF00011">
    <property type="entry name" value="HSP20"/>
    <property type="match status" value="1"/>
</dbReference>
<evidence type="ECO:0000256" key="3">
    <source>
        <dbReference type="SAM" id="MobiDB-lite"/>
    </source>
</evidence>
<name>A0A8J2TUF6_9FLAO</name>
<comment type="similarity">
    <text evidence="1 2">Belongs to the small heat shock protein (HSP20) family.</text>
</comment>
<protein>
    <submittedName>
        <fullName evidence="5">Heat-shock protein</fullName>
    </submittedName>
</protein>
<evidence type="ECO:0000313" key="6">
    <source>
        <dbReference type="Proteomes" id="UP000598120"/>
    </source>
</evidence>